<dbReference type="GO" id="GO:0008712">
    <property type="term" value="F:ADP-glyceromanno-heptose 6-epimerase activity"/>
    <property type="evidence" value="ECO:0007669"/>
    <property type="project" value="UniProtKB-EC"/>
</dbReference>
<organism evidence="5 6">
    <name type="scientific">Campylobacter mucosalis CCUG 21559</name>
    <dbReference type="NCBI Taxonomy" id="1032067"/>
    <lineage>
        <taxon>Bacteria</taxon>
        <taxon>Pseudomonadati</taxon>
        <taxon>Campylobacterota</taxon>
        <taxon>Epsilonproteobacteria</taxon>
        <taxon>Campylobacterales</taxon>
        <taxon>Campylobacteraceae</taxon>
        <taxon>Campylobacter</taxon>
    </lineage>
</organism>
<dbReference type="Proteomes" id="UP000503264">
    <property type="component" value="Chromosome"/>
</dbReference>
<protein>
    <submittedName>
        <fullName evidence="5">ADP-L-glycero-D-mannoheptose-6-epimerase</fullName>
        <ecNumber evidence="5">5.1.3.20</ecNumber>
    </submittedName>
</protein>
<keyword evidence="6" id="KW-1185">Reference proteome</keyword>
<evidence type="ECO:0000256" key="3">
    <source>
        <dbReference type="ARBA" id="ARBA00023277"/>
    </source>
</evidence>
<accession>A0A6G5QGZ3</accession>
<dbReference type="EMBL" id="CP012542">
    <property type="protein sequence ID" value="QCD44879.1"/>
    <property type="molecule type" value="Genomic_DNA"/>
</dbReference>
<evidence type="ECO:0000256" key="1">
    <source>
        <dbReference type="ARBA" id="ARBA00022857"/>
    </source>
</evidence>
<feature type="domain" description="NAD-dependent epimerase/dehydratase" evidence="4">
    <location>
        <begin position="5"/>
        <end position="247"/>
    </location>
</feature>
<dbReference type="Pfam" id="PF01370">
    <property type="entry name" value="Epimerase"/>
    <property type="match status" value="1"/>
</dbReference>
<evidence type="ECO:0000313" key="6">
    <source>
        <dbReference type="Proteomes" id="UP000503264"/>
    </source>
</evidence>
<dbReference type="InterPro" id="IPR001509">
    <property type="entry name" value="Epimerase_deHydtase"/>
</dbReference>
<dbReference type="AlphaFoldDB" id="A0A6G5QGZ3"/>
<gene>
    <name evidence="5" type="primary">waaD</name>
    <name evidence="5" type="ORF">CMUC_1105</name>
</gene>
<evidence type="ECO:0000259" key="4">
    <source>
        <dbReference type="Pfam" id="PF01370"/>
    </source>
</evidence>
<sequence length="326" mass="36272">MKKHIVITGGAGFVGSALAHYFDENFKKCEVLVVDKFRNDETFSNGNLKSFGHFKNLLGFSGEIFEGDINEKRTLKKIENFAPDVIFHEAAISDTTVKEQDEVIRINVNAFVNLLEISKNLGAKMIYASSGATYGNAKSPQKVGECENPNNVYGFSKLAMDKIAAKYANNGSGVVGLRYFNVYGKGEFFKNKTASMVLQFGLQILSGKAPRLFENSDQIKRDFVYIKDIINANFLAINAKSGVYNVGTGTARSFQEIADILQRELGTNYGNEYIKNPFVGSYQFHTEADIAPTKSALGYESKWSLEDGIRDYAPEIKRIFKEELNG</sequence>
<evidence type="ECO:0000313" key="5">
    <source>
        <dbReference type="EMBL" id="QCD44879.1"/>
    </source>
</evidence>
<dbReference type="GO" id="GO:0050661">
    <property type="term" value="F:NADP binding"/>
    <property type="evidence" value="ECO:0007669"/>
    <property type="project" value="InterPro"/>
</dbReference>
<dbReference type="Gene3D" id="3.40.50.720">
    <property type="entry name" value="NAD(P)-binding Rossmann-like Domain"/>
    <property type="match status" value="1"/>
</dbReference>
<keyword evidence="2 5" id="KW-0413">Isomerase</keyword>
<proteinExistence type="predicted"/>
<dbReference type="SUPFAM" id="SSF51735">
    <property type="entry name" value="NAD(P)-binding Rossmann-fold domains"/>
    <property type="match status" value="1"/>
</dbReference>
<dbReference type="NCBIfam" id="TIGR02197">
    <property type="entry name" value="heptose_epim"/>
    <property type="match status" value="1"/>
</dbReference>
<dbReference type="InterPro" id="IPR036291">
    <property type="entry name" value="NAD(P)-bd_dom_sf"/>
</dbReference>
<keyword evidence="3" id="KW-0119">Carbohydrate metabolism</keyword>
<dbReference type="RefSeq" id="WP_171993815.1">
    <property type="nucleotide sequence ID" value="NZ_CP012542.1"/>
</dbReference>
<dbReference type="GO" id="GO:0005975">
    <property type="term" value="P:carbohydrate metabolic process"/>
    <property type="evidence" value="ECO:0007669"/>
    <property type="project" value="InterPro"/>
</dbReference>
<evidence type="ECO:0000256" key="2">
    <source>
        <dbReference type="ARBA" id="ARBA00023235"/>
    </source>
</evidence>
<dbReference type="PANTHER" id="PTHR43103">
    <property type="entry name" value="NUCLEOSIDE-DIPHOSPHATE-SUGAR EPIMERASE"/>
    <property type="match status" value="1"/>
</dbReference>
<dbReference type="EC" id="5.1.3.20" evidence="5"/>
<dbReference type="Gene3D" id="3.90.25.10">
    <property type="entry name" value="UDP-galactose 4-epimerase, domain 1"/>
    <property type="match status" value="1"/>
</dbReference>
<name>A0A6G5QGZ3_9BACT</name>
<dbReference type="InterPro" id="IPR011912">
    <property type="entry name" value="Heptose_epim"/>
</dbReference>
<dbReference type="PANTHER" id="PTHR43103:SF3">
    <property type="entry name" value="ADP-L-GLYCERO-D-MANNO-HEPTOSE-6-EPIMERASE"/>
    <property type="match status" value="1"/>
</dbReference>
<reference evidence="5 6" key="1">
    <citation type="submission" date="2016-07" db="EMBL/GenBank/DDBJ databases">
        <title>Comparative genomics of the Campylobacter concisus group.</title>
        <authorList>
            <person name="Miller W.G."/>
            <person name="Yee E."/>
            <person name="Chapman M.H."/>
            <person name="Huynh S."/>
            <person name="Bono J.L."/>
            <person name="On S.L.W."/>
            <person name="StLeger J."/>
            <person name="Foster G."/>
            <person name="Parker C.T."/>
        </authorList>
    </citation>
    <scope>NUCLEOTIDE SEQUENCE [LARGE SCALE GENOMIC DNA]</scope>
    <source>
        <strain evidence="5 6">CCUG 21559</strain>
    </source>
</reference>
<keyword evidence="1" id="KW-0521">NADP</keyword>